<evidence type="ECO:0000313" key="1">
    <source>
        <dbReference type="EMBL" id="KAJ7544382.1"/>
    </source>
</evidence>
<protein>
    <submittedName>
        <fullName evidence="1">Uncharacterized protein</fullName>
    </submittedName>
</protein>
<sequence length="826" mass="95136">MPLLKRTAFQLVQPPADLKSDELVFHVRFTKEVFRDYREYLHRINLYRQKVWTCKVTGKQNLTYEQALLSESKATEKVQHFPKEFMAPVLHMVQFSVLGIHELVDKIYKAFKERYVVGEIVAGIHGDAVLQCKIMKVFELNDQSENDGSCEYEVCWLNGSGKKVEVSRESSENLSRRRYLLTKGLLKSFIRESAFAGLARNSPWLVHDKLARKLKLHMEPSEELRQALLIQSSEKSEPTENGQKLVQRDEDRGQRSIAVKKSRTKHIVLENGGLASRKRKDFSATIQDENLTSGEKMVHKRKRKDGESLKAKEAKKESVNGQNVNKKDSLNAKPEVDKPKKESKEKGVEKKKSESAQSNTNKTEKVDGSSKSKSVKAKKEAPIPEPPPPIRYPIDDLLVQPSPDDPLFTERPVPSTDFALPMESIGDLLMVWDFCISFGKAIHLSPFALEDFEKALCYKDGEVSLLAEIHYALLWTTFSDSGTLQEFLQKRKRKSEMSVKTWKDDLCDILEMEGSDRLKSFSSVIRRGSYKQLELSSKLEILHELVDRALSSTVVRNQLGENIDEHQAIAARKREEVLGQSKKKKDEQDHHADLNLGPDGQSVVHQQSDGERICFRNNGTQAEMEEHEMQENYPHAENGEVDGRPHKQKALKYVEEMEKGKTSGEQIKIQEKKKEPVDRLSAHEPQEQAVADKQKREEHFDREMEKHSIRTSSLGKDRDFNQYWFFNREGRIFVESKDSSKWSYYGAKEELDALFCSLNIKGVREKILKRHLEKHYLRISSALQKRSKDISLKICMEEASLRRSLRVRSVPKPAAFLSYFNRYRNV</sequence>
<evidence type="ECO:0000313" key="2">
    <source>
        <dbReference type="Proteomes" id="UP001162992"/>
    </source>
</evidence>
<keyword evidence="2" id="KW-1185">Reference proteome</keyword>
<organism evidence="1 2">
    <name type="scientific">Diphasiastrum complanatum</name>
    <name type="common">Issler's clubmoss</name>
    <name type="synonym">Lycopodium complanatum</name>
    <dbReference type="NCBI Taxonomy" id="34168"/>
    <lineage>
        <taxon>Eukaryota</taxon>
        <taxon>Viridiplantae</taxon>
        <taxon>Streptophyta</taxon>
        <taxon>Embryophyta</taxon>
        <taxon>Tracheophyta</taxon>
        <taxon>Lycopodiopsida</taxon>
        <taxon>Lycopodiales</taxon>
        <taxon>Lycopodiaceae</taxon>
        <taxon>Lycopodioideae</taxon>
        <taxon>Diphasiastrum</taxon>
    </lineage>
</organism>
<dbReference type="Proteomes" id="UP001162992">
    <property type="component" value="Chromosome 9"/>
</dbReference>
<gene>
    <name evidence="1" type="ORF">O6H91_09G076500</name>
</gene>
<accession>A0ACC2CRW0</accession>
<proteinExistence type="predicted"/>
<dbReference type="EMBL" id="CM055100">
    <property type="protein sequence ID" value="KAJ7544382.1"/>
    <property type="molecule type" value="Genomic_DNA"/>
</dbReference>
<comment type="caution">
    <text evidence="1">The sequence shown here is derived from an EMBL/GenBank/DDBJ whole genome shotgun (WGS) entry which is preliminary data.</text>
</comment>
<name>A0ACC2CRW0_DIPCM</name>
<reference evidence="2" key="1">
    <citation type="journal article" date="2024" name="Proc. Natl. Acad. Sci. U.S.A.">
        <title>Extraordinary preservation of gene collinearity over three hundred million years revealed in homosporous lycophytes.</title>
        <authorList>
            <person name="Li C."/>
            <person name="Wickell D."/>
            <person name="Kuo L.Y."/>
            <person name="Chen X."/>
            <person name="Nie B."/>
            <person name="Liao X."/>
            <person name="Peng D."/>
            <person name="Ji J."/>
            <person name="Jenkins J."/>
            <person name="Williams M."/>
            <person name="Shu S."/>
            <person name="Plott C."/>
            <person name="Barry K."/>
            <person name="Rajasekar S."/>
            <person name="Grimwood J."/>
            <person name="Han X."/>
            <person name="Sun S."/>
            <person name="Hou Z."/>
            <person name="He W."/>
            <person name="Dai G."/>
            <person name="Sun C."/>
            <person name="Schmutz J."/>
            <person name="Leebens-Mack J.H."/>
            <person name="Li F.W."/>
            <person name="Wang L."/>
        </authorList>
    </citation>
    <scope>NUCLEOTIDE SEQUENCE [LARGE SCALE GENOMIC DNA]</scope>
    <source>
        <strain evidence="2">cv. PW_Plant_1</strain>
    </source>
</reference>